<sequence length="110" mass="12420">MMGNNMREGIYSDGSSIDPNDISLFGVKSMKYGALPPMNKDVEPHPFEETQTEPGISKDDALRILEAHIQSDRDECKCGWTPTYFPSNPYNDAWTQHRDHLAEMLSEGVD</sequence>
<dbReference type="Proteomes" id="UP000321915">
    <property type="component" value="Segment"/>
</dbReference>
<protein>
    <submittedName>
        <fullName evidence="2">Uncharacterized protein</fullName>
    </submittedName>
</protein>
<dbReference type="GeneID" id="77936592"/>
<keyword evidence="3" id="KW-1185">Reference proteome</keyword>
<proteinExistence type="predicted"/>
<feature type="region of interest" description="Disordered" evidence="1">
    <location>
        <begin position="36"/>
        <end position="57"/>
    </location>
</feature>
<accession>A0A5B8WFV7</accession>
<dbReference type="EMBL" id="MN183282">
    <property type="protein sequence ID" value="QED11720.1"/>
    <property type="molecule type" value="Genomic_DNA"/>
</dbReference>
<name>A0A5B8WFV7_9CAUD</name>
<evidence type="ECO:0000313" key="2">
    <source>
        <dbReference type="EMBL" id="QED11720.1"/>
    </source>
</evidence>
<evidence type="ECO:0000313" key="3">
    <source>
        <dbReference type="Proteomes" id="UP000321915"/>
    </source>
</evidence>
<evidence type="ECO:0000256" key="1">
    <source>
        <dbReference type="SAM" id="MobiDB-lite"/>
    </source>
</evidence>
<gene>
    <name evidence="2" type="primary">232</name>
    <name evidence="2" type="ORF">SEA_QUI_232</name>
</gene>
<dbReference type="KEGG" id="vg:77936592"/>
<reference evidence="2 3" key="1">
    <citation type="submission" date="2019-07" db="EMBL/GenBank/DDBJ databases">
        <authorList>
            <person name="Abdullah A."/>
            <person name="Lima G.C."/>
            <person name="Cuneo C.K."/>
            <person name="Ennest D.C."/>
            <person name="Fritz K.J."/>
            <person name="Johnson B.T."/>
            <person name="Larson S.M."/>
            <person name="Lemunyete M.N."/>
            <person name="Murray M.B."/>
            <person name="Osmond D.E."/>
            <person name="Patras K.A."/>
            <person name="Ransibrahmanakul S."/>
            <person name="Simpson K.A."/>
            <person name="Thull B.S."/>
            <person name="Wetzel S."/>
            <person name="Bonilla J.A."/>
            <person name="Klyczek K."/>
            <person name="Garlena R.A."/>
            <person name="Russell D.A."/>
            <person name="Pope W.H."/>
            <person name="Jacobs-Sera D."/>
            <person name="Hatfull G.F."/>
        </authorList>
    </citation>
    <scope>NUCLEOTIDE SEQUENCE [LARGE SCALE GENOMIC DNA]</scope>
</reference>
<organism evidence="2 3">
    <name type="scientific">Arthrobacter phage Qui</name>
    <dbReference type="NCBI Taxonomy" id="2603260"/>
    <lineage>
        <taxon>Viruses</taxon>
        <taxon>Duplodnaviria</taxon>
        <taxon>Heunggongvirae</taxon>
        <taxon>Uroviricota</taxon>
        <taxon>Caudoviricetes</taxon>
        <taxon>Quivirus</taxon>
        <taxon>Quivirus qui</taxon>
    </lineage>
</organism>
<dbReference type="RefSeq" id="YP_010660598.1">
    <property type="nucleotide sequence ID" value="NC_070877.1"/>
</dbReference>